<sequence>MNAAGIAVFYGAMDQETCVAEMRPALGGRVLVGAFRTTRPLKILDFRRLEAATLGELSYFDPKYAEQRERAVFLRRLRGLISRPVVPGHEDEYLVTQTLAEYLAHVHSPPFDGIFFGSVQKEGGANIVLFGRSDDELVIDVLDAPEPVSTLWPAEPQHEVNGDQRFPVEYVDGSAKLFATRSIEYQHQQLTFSIGEDYLFVHDGPDDYEDGDWG</sequence>
<gene>
    <name evidence="2" type="ORF">CDO81_00115</name>
</gene>
<reference evidence="2 3" key="1">
    <citation type="journal article" date="2007" name="Int. J. Syst. Evol. Microbiol.">
        <title>Description of Pelomonas aquatica sp. nov. and Pelomonas puraquae sp. nov., isolated from industrial and haemodialysis water.</title>
        <authorList>
            <person name="Gomila M."/>
            <person name="Bowien B."/>
            <person name="Falsen E."/>
            <person name="Moore E.R."/>
            <person name="Lalucat J."/>
        </authorList>
    </citation>
    <scope>NUCLEOTIDE SEQUENCE [LARGE SCALE GENOMIC DNA]</scope>
    <source>
        <strain evidence="2 3">CCUG 52769</strain>
    </source>
</reference>
<organism evidence="2 3">
    <name type="scientific">Roseateles puraquae</name>
    <dbReference type="NCBI Taxonomy" id="431059"/>
    <lineage>
        <taxon>Bacteria</taxon>
        <taxon>Pseudomonadati</taxon>
        <taxon>Pseudomonadota</taxon>
        <taxon>Betaproteobacteria</taxon>
        <taxon>Burkholderiales</taxon>
        <taxon>Sphaerotilaceae</taxon>
        <taxon>Roseateles</taxon>
    </lineage>
</organism>
<dbReference type="SMART" id="SM00953">
    <property type="entry name" value="RES"/>
    <property type="match status" value="1"/>
</dbReference>
<dbReference type="OrthoDB" id="648213at2"/>
<comment type="caution">
    <text evidence="2">The sequence shown here is derived from an EMBL/GenBank/DDBJ whole genome shotgun (WGS) entry which is preliminary data.</text>
</comment>
<dbReference type="InterPro" id="IPR014914">
    <property type="entry name" value="RES_dom"/>
</dbReference>
<proteinExistence type="predicted"/>
<feature type="domain" description="RES" evidence="1">
    <location>
        <begin position="1"/>
        <end position="145"/>
    </location>
</feature>
<name>A0A254NAB9_9BURK</name>
<dbReference type="AlphaFoldDB" id="A0A254NAB9"/>
<evidence type="ECO:0000313" key="2">
    <source>
        <dbReference type="EMBL" id="OWR04939.1"/>
    </source>
</evidence>
<accession>A0A254NAB9</accession>
<protein>
    <recommendedName>
        <fullName evidence="1">RES domain-containing protein</fullName>
    </recommendedName>
</protein>
<dbReference type="EMBL" id="NISI01000001">
    <property type="protein sequence ID" value="OWR04939.1"/>
    <property type="molecule type" value="Genomic_DNA"/>
</dbReference>
<keyword evidence="3" id="KW-1185">Reference proteome</keyword>
<evidence type="ECO:0000259" key="1">
    <source>
        <dbReference type="SMART" id="SM00953"/>
    </source>
</evidence>
<dbReference type="Proteomes" id="UP000197446">
    <property type="component" value="Unassembled WGS sequence"/>
</dbReference>
<dbReference type="Pfam" id="PF08808">
    <property type="entry name" value="RES"/>
    <property type="match status" value="1"/>
</dbReference>
<evidence type="ECO:0000313" key="3">
    <source>
        <dbReference type="Proteomes" id="UP000197446"/>
    </source>
</evidence>